<sequence length="32" mass="3537">MKLFILLALFGLTAAGGVFQHKIFKTKSPETE</sequence>
<reference evidence="2" key="1">
    <citation type="submission" date="2022-11" db="UniProtKB">
        <authorList>
            <consortium name="WormBaseParasite"/>
        </authorList>
    </citation>
    <scope>IDENTIFICATION</scope>
</reference>
<name>A0AC34G0Z7_9BILA</name>
<accession>A0AC34G0Z7</accession>
<evidence type="ECO:0000313" key="1">
    <source>
        <dbReference type="Proteomes" id="UP000887579"/>
    </source>
</evidence>
<protein>
    <submittedName>
        <fullName evidence="2">Uncharacterized protein</fullName>
    </submittedName>
</protein>
<proteinExistence type="predicted"/>
<evidence type="ECO:0000313" key="2">
    <source>
        <dbReference type="WBParaSite" id="ES5_v2.g23164.t1"/>
    </source>
</evidence>
<dbReference type="Proteomes" id="UP000887579">
    <property type="component" value="Unplaced"/>
</dbReference>
<organism evidence="1 2">
    <name type="scientific">Panagrolaimus sp. ES5</name>
    <dbReference type="NCBI Taxonomy" id="591445"/>
    <lineage>
        <taxon>Eukaryota</taxon>
        <taxon>Metazoa</taxon>
        <taxon>Ecdysozoa</taxon>
        <taxon>Nematoda</taxon>
        <taxon>Chromadorea</taxon>
        <taxon>Rhabditida</taxon>
        <taxon>Tylenchina</taxon>
        <taxon>Panagrolaimomorpha</taxon>
        <taxon>Panagrolaimoidea</taxon>
        <taxon>Panagrolaimidae</taxon>
        <taxon>Panagrolaimus</taxon>
    </lineage>
</organism>
<dbReference type="WBParaSite" id="ES5_v2.g23164.t1">
    <property type="protein sequence ID" value="ES5_v2.g23164.t1"/>
    <property type="gene ID" value="ES5_v2.g23164"/>
</dbReference>